<feature type="coiled-coil region" evidence="2">
    <location>
        <begin position="175"/>
        <end position="202"/>
    </location>
</feature>
<keyword evidence="2" id="KW-0175">Coiled coil</keyword>
<evidence type="ECO:0000313" key="4">
    <source>
        <dbReference type="EMBL" id="CCJ34504.1"/>
    </source>
</evidence>
<reference evidence="4 5" key="1">
    <citation type="journal article" date="2011" name="J. Bacteriol.">
        <title>Draft genome sequence of Caloramator australicus strain RC3T, a thermoanaerobe from the Great Artesian Basin of Australia.</title>
        <authorList>
            <person name="Ogg C.D."/>
            <person name="Patel B.K.C."/>
        </authorList>
    </citation>
    <scope>NUCLEOTIDE SEQUENCE [LARGE SCALE GENOMIC DNA]</scope>
    <source>
        <strain evidence="4 5">RC3</strain>
    </source>
</reference>
<evidence type="ECO:0000256" key="1">
    <source>
        <dbReference type="ARBA" id="ARBA00022729"/>
    </source>
</evidence>
<dbReference type="STRING" id="857293.CAAU_2421"/>
<evidence type="ECO:0000313" key="5">
    <source>
        <dbReference type="Proteomes" id="UP000007652"/>
    </source>
</evidence>
<dbReference type="Pfam" id="PF13753">
    <property type="entry name" value="SWM_repeat"/>
    <property type="match status" value="1"/>
</dbReference>
<dbReference type="EMBL" id="CAKP01000129">
    <property type="protein sequence ID" value="CCJ34504.1"/>
    <property type="molecule type" value="Genomic_DNA"/>
</dbReference>
<feature type="chain" id="PRO_5003711108" evidence="3">
    <location>
        <begin position="29"/>
        <end position="869"/>
    </location>
</feature>
<accession>I7J6H4</accession>
<evidence type="ECO:0000256" key="2">
    <source>
        <dbReference type="SAM" id="Coils"/>
    </source>
</evidence>
<comment type="caution">
    <text evidence="4">The sequence shown here is derived from an EMBL/GenBank/DDBJ whole genome shotgun (WGS) entry which is preliminary data.</text>
</comment>
<gene>
    <name evidence="4" type="ORF">CAAU_2421</name>
</gene>
<name>I7J6H4_9CLOT</name>
<keyword evidence="5" id="KW-1185">Reference proteome</keyword>
<dbReference type="OrthoDB" id="1947249at2"/>
<evidence type="ECO:0000256" key="3">
    <source>
        <dbReference type="SAM" id="SignalP"/>
    </source>
</evidence>
<feature type="signal peptide" evidence="3">
    <location>
        <begin position="1"/>
        <end position="28"/>
    </location>
</feature>
<dbReference type="Gene3D" id="2.60.40.1220">
    <property type="match status" value="2"/>
</dbReference>
<sequence>MAKAKKILSLALAALVTFGSMGLAPASAATKKVDYYQIALTNINKYLKPQLTITKQSQSEEDLKLLQSYYRSLKIHMSRITNPRQKAAISKQLMELSQEIVAVTAQVKAQVAAADAVEAFELAALTTQEEIAAAEALYADALDKVQDIADRTVRVALMNRINDKKAKLDAAKKGFENVAATLKAAEDAVKAYEEAKLTTLDEVKAARDLEKKATDAVAKVTDADKKSALEKRIADQKKKVDEEEIKLLPVAVKEVKSDNLMEILVVFNQDVCMIDDNTNTNWAASALNTANYKVNGNAPTKVEKIDSKTVRLTAAAFTNGSSVAVEVSGIKNVALDKTMAKFTTAFIAADTTAPTATATVDALRKVTITFSEPMSTVGTVYVGTTQVTFALDSSLKKATATLDASFEAGKAYDVKVFGAKDIKGNWIAPNPTVATITIPVDNVKPTVVNVEQVSGANNNTKIRVTMSERLKKDANNKYGVVVVKDLAGNTIGSFDLTTEADAEKFIYETAEQNLLGGYDYRYVNVQVNAGYADLVGNAGDASIVYRLYVEKDKVAPAFKEIKLSEDRKFLIVVLSEKIDVATGANAVIVEYTANDGIVYDPETISLTQANLLDKDGKTTGDLVAIKVAPTKWLNDDGTLKIGTYTVKFAANAVKDLSAQENKNVAFTATIQVGPATTTVKDTTAPTLTFTKVGERLFEITSNEDLTLPTVANFKLDGNAMPEGTKVYFYLNKKTVRVELPYESITLTAPRQFTYSLADVAGNVTTKTEEVTIKENVRPQLTSALLADPNLIVITASENLTGTPAVTDFEVYVDGTKVTVSSVTVNNNKININLANAVSQTAVVKVKYVGSTLADTNANPLVNAELNVAR</sequence>
<dbReference type="eggNOG" id="COG2247">
    <property type="taxonomic scope" value="Bacteria"/>
</dbReference>
<dbReference type="AlphaFoldDB" id="I7J6H4"/>
<keyword evidence="1 3" id="KW-0732">Signal</keyword>
<protein>
    <submittedName>
        <fullName evidence="4">Surface layer (S-layer) glycoprotein</fullName>
    </submittedName>
</protein>
<proteinExistence type="predicted"/>
<dbReference type="InterPro" id="IPR028059">
    <property type="entry name" value="SWM_rpt"/>
</dbReference>
<dbReference type="InterPro" id="IPR014755">
    <property type="entry name" value="Cu-Rt/internalin_Ig-like"/>
</dbReference>
<dbReference type="Proteomes" id="UP000007652">
    <property type="component" value="Unassembled WGS sequence"/>
</dbReference>
<dbReference type="RefSeq" id="WP_008909751.1">
    <property type="nucleotide sequence ID" value="NZ_CAKP01000129.1"/>
</dbReference>
<organism evidence="4 5">
    <name type="scientific">Caloramator australicus RC3</name>
    <dbReference type="NCBI Taxonomy" id="857293"/>
    <lineage>
        <taxon>Bacteria</taxon>
        <taxon>Bacillati</taxon>
        <taxon>Bacillota</taxon>
        <taxon>Clostridia</taxon>
        <taxon>Eubacteriales</taxon>
        <taxon>Clostridiaceae</taxon>
        <taxon>Caloramator</taxon>
    </lineage>
</organism>